<comment type="activity regulation">
    <text evidence="10">Na(+) is not transported, but it plays an essential structural role and its presence is essential for fluoride channel function.</text>
</comment>
<evidence type="ECO:0000256" key="1">
    <source>
        <dbReference type="ARBA" id="ARBA00004651"/>
    </source>
</evidence>
<dbReference type="GO" id="GO:0140114">
    <property type="term" value="P:cellular detoxification of fluoride"/>
    <property type="evidence" value="ECO:0007669"/>
    <property type="project" value="UniProtKB-UniRule"/>
</dbReference>
<comment type="caution">
    <text evidence="11">The sequence shown here is derived from an EMBL/GenBank/DDBJ whole genome shotgun (WGS) entry which is preliminary data.</text>
</comment>
<dbReference type="RefSeq" id="WP_183652544.1">
    <property type="nucleotide sequence ID" value="NZ_JACHWU010000002.1"/>
</dbReference>
<keyword evidence="4 10" id="KW-1133">Transmembrane helix</keyword>
<keyword evidence="12" id="KW-1185">Reference proteome</keyword>
<dbReference type="HAMAP" id="MF_00454">
    <property type="entry name" value="FluC"/>
    <property type="match status" value="1"/>
</dbReference>
<evidence type="ECO:0000256" key="5">
    <source>
        <dbReference type="ARBA" id="ARBA00023136"/>
    </source>
</evidence>
<evidence type="ECO:0000256" key="3">
    <source>
        <dbReference type="ARBA" id="ARBA00022692"/>
    </source>
</evidence>
<feature type="binding site" evidence="10">
    <location>
        <position position="74"/>
    </location>
    <ligand>
        <name>Na(+)</name>
        <dbReference type="ChEBI" id="CHEBI:29101"/>
        <note>structural</note>
    </ligand>
</feature>
<keyword evidence="3 10" id="KW-0812">Transmembrane</keyword>
<name>A0A839S020_9PSEU</name>
<feature type="transmembrane region" description="Helical" evidence="10">
    <location>
        <begin position="62"/>
        <end position="87"/>
    </location>
</feature>
<dbReference type="NCBIfam" id="TIGR00494">
    <property type="entry name" value="crcB"/>
    <property type="match status" value="1"/>
</dbReference>
<dbReference type="Pfam" id="PF02537">
    <property type="entry name" value="CRCB"/>
    <property type="match status" value="1"/>
</dbReference>
<sequence length="125" mass="12691">MTPAMVMLGGAGGAVLRYLIDLRVQRGRTTAFPWGTLSVNVLGSALLGLLTSWVLAAGTTGGAVFALAGVGLCGSLTTFSTFGYDTVQLITQRRHRHAAANVVVTVLAGFAAALTGLLAGGALWS</sequence>
<gene>
    <name evidence="10" type="primary">fluC</name>
    <name evidence="10" type="synonym">crcB</name>
    <name evidence="11" type="ORF">FHS23_002191</name>
</gene>
<evidence type="ECO:0000256" key="2">
    <source>
        <dbReference type="ARBA" id="ARBA00022475"/>
    </source>
</evidence>
<accession>A0A839S020</accession>
<keyword evidence="5 10" id="KW-0472">Membrane</keyword>
<comment type="subcellular location">
    <subcellularLocation>
        <location evidence="1 10">Cell membrane</location>
        <topology evidence="1 10">Multi-pass membrane protein</topology>
    </subcellularLocation>
</comment>
<dbReference type="Proteomes" id="UP000550714">
    <property type="component" value="Unassembled WGS sequence"/>
</dbReference>
<evidence type="ECO:0000256" key="6">
    <source>
        <dbReference type="ARBA" id="ARBA00023303"/>
    </source>
</evidence>
<evidence type="ECO:0000313" key="11">
    <source>
        <dbReference type="EMBL" id="MBB3051168.1"/>
    </source>
</evidence>
<dbReference type="GO" id="GO:0046872">
    <property type="term" value="F:metal ion binding"/>
    <property type="evidence" value="ECO:0007669"/>
    <property type="project" value="UniProtKB-KW"/>
</dbReference>
<evidence type="ECO:0000256" key="10">
    <source>
        <dbReference type="HAMAP-Rule" id="MF_00454"/>
    </source>
</evidence>
<comment type="similarity">
    <text evidence="7 10">Belongs to the fluoride channel Fluc/FEX (TC 1.A.43) family.</text>
</comment>
<proteinExistence type="inferred from homology"/>
<feature type="transmembrane region" description="Helical" evidence="10">
    <location>
        <begin position="6"/>
        <end position="24"/>
    </location>
</feature>
<dbReference type="GO" id="GO:0062054">
    <property type="term" value="F:fluoride channel activity"/>
    <property type="evidence" value="ECO:0007669"/>
    <property type="project" value="UniProtKB-UniRule"/>
</dbReference>
<keyword evidence="6 10" id="KW-0407">Ion channel</keyword>
<keyword evidence="2 10" id="KW-1003">Cell membrane</keyword>
<dbReference type="AlphaFoldDB" id="A0A839S020"/>
<protein>
    <recommendedName>
        <fullName evidence="10">Fluoride-specific ion channel FluC</fullName>
    </recommendedName>
</protein>
<evidence type="ECO:0000256" key="9">
    <source>
        <dbReference type="ARBA" id="ARBA00049940"/>
    </source>
</evidence>
<organism evidence="11 12">
    <name type="scientific">Prauserella isguenensis</name>
    <dbReference type="NCBI Taxonomy" id="1470180"/>
    <lineage>
        <taxon>Bacteria</taxon>
        <taxon>Bacillati</taxon>
        <taxon>Actinomycetota</taxon>
        <taxon>Actinomycetes</taxon>
        <taxon>Pseudonocardiales</taxon>
        <taxon>Pseudonocardiaceae</taxon>
        <taxon>Prauserella</taxon>
    </lineage>
</organism>
<keyword evidence="10" id="KW-0479">Metal-binding</keyword>
<dbReference type="GO" id="GO:0005886">
    <property type="term" value="C:plasma membrane"/>
    <property type="evidence" value="ECO:0007669"/>
    <property type="project" value="UniProtKB-SubCell"/>
</dbReference>
<dbReference type="PANTHER" id="PTHR28259">
    <property type="entry name" value="FLUORIDE EXPORT PROTEIN 1-RELATED"/>
    <property type="match status" value="1"/>
</dbReference>
<evidence type="ECO:0000256" key="8">
    <source>
        <dbReference type="ARBA" id="ARBA00035585"/>
    </source>
</evidence>
<dbReference type="InterPro" id="IPR003691">
    <property type="entry name" value="FluC"/>
</dbReference>
<dbReference type="EMBL" id="JACHWU010000002">
    <property type="protein sequence ID" value="MBB3051168.1"/>
    <property type="molecule type" value="Genomic_DNA"/>
</dbReference>
<keyword evidence="10" id="KW-0406">Ion transport</keyword>
<comment type="catalytic activity">
    <reaction evidence="8">
        <text>fluoride(in) = fluoride(out)</text>
        <dbReference type="Rhea" id="RHEA:76159"/>
        <dbReference type="ChEBI" id="CHEBI:17051"/>
    </reaction>
    <physiologicalReaction direction="left-to-right" evidence="8">
        <dbReference type="Rhea" id="RHEA:76160"/>
    </physiologicalReaction>
</comment>
<keyword evidence="10" id="KW-0915">Sodium</keyword>
<feature type="transmembrane region" description="Helical" evidence="10">
    <location>
        <begin position="99"/>
        <end position="124"/>
    </location>
</feature>
<evidence type="ECO:0000256" key="4">
    <source>
        <dbReference type="ARBA" id="ARBA00022989"/>
    </source>
</evidence>
<keyword evidence="10" id="KW-0813">Transport</keyword>
<comment type="function">
    <text evidence="9 10">Fluoride-specific ion channel. Important for reducing fluoride concentration in the cell, thus reducing its toxicity.</text>
</comment>
<reference evidence="11 12" key="1">
    <citation type="submission" date="2020-08" db="EMBL/GenBank/DDBJ databases">
        <title>Genomic Encyclopedia of Type Strains, Phase III (KMG-III): the genomes of soil and plant-associated and newly described type strains.</title>
        <authorList>
            <person name="Whitman W."/>
        </authorList>
    </citation>
    <scope>NUCLEOTIDE SEQUENCE [LARGE SCALE GENOMIC DNA]</scope>
    <source>
        <strain evidence="11 12">CECT 8577</strain>
    </source>
</reference>
<feature type="transmembrane region" description="Helical" evidence="10">
    <location>
        <begin position="31"/>
        <end position="56"/>
    </location>
</feature>
<evidence type="ECO:0000256" key="7">
    <source>
        <dbReference type="ARBA" id="ARBA00035120"/>
    </source>
</evidence>
<evidence type="ECO:0000313" key="12">
    <source>
        <dbReference type="Proteomes" id="UP000550714"/>
    </source>
</evidence>
<dbReference type="PANTHER" id="PTHR28259:SF1">
    <property type="entry name" value="FLUORIDE EXPORT PROTEIN 1-RELATED"/>
    <property type="match status" value="1"/>
</dbReference>
<feature type="binding site" evidence="10">
    <location>
        <position position="77"/>
    </location>
    <ligand>
        <name>Na(+)</name>
        <dbReference type="ChEBI" id="CHEBI:29101"/>
        <note>structural</note>
    </ligand>
</feature>